<name>A0A285NKF5_9BACI</name>
<dbReference type="Pfam" id="PF14490">
    <property type="entry name" value="HHH_RecD2"/>
    <property type="match status" value="1"/>
</dbReference>
<keyword evidence="1" id="KW-0547">Nucleotide-binding</keyword>
<dbReference type="InterPro" id="IPR041451">
    <property type="entry name" value="RecD2_SH13"/>
</dbReference>
<dbReference type="Pfam" id="PF13538">
    <property type="entry name" value="UvrD_C_2"/>
    <property type="match status" value="1"/>
</dbReference>
<dbReference type="CDD" id="cd17933">
    <property type="entry name" value="DEXSc_RecD-like"/>
    <property type="match status" value="1"/>
</dbReference>
<protein>
    <submittedName>
        <fullName evidence="6">ATP-dependent DNA helicase, RecD/TraA family</fullName>
    </submittedName>
</protein>
<evidence type="ECO:0000313" key="6">
    <source>
        <dbReference type="EMBL" id="SNZ09980.1"/>
    </source>
</evidence>
<keyword evidence="7" id="KW-1185">Reference proteome</keyword>
<dbReference type="Gene3D" id="1.10.10.2220">
    <property type="match status" value="1"/>
</dbReference>
<keyword evidence="6" id="KW-0347">Helicase</keyword>
<evidence type="ECO:0000256" key="1">
    <source>
        <dbReference type="ARBA" id="ARBA00022741"/>
    </source>
</evidence>
<dbReference type="InterPro" id="IPR027785">
    <property type="entry name" value="UvrD-like_helicase_C"/>
</dbReference>
<dbReference type="OrthoDB" id="9803432at2"/>
<dbReference type="GO" id="GO:0003678">
    <property type="term" value="F:DNA helicase activity"/>
    <property type="evidence" value="ECO:0007669"/>
    <property type="project" value="UniProtKB-ARBA"/>
</dbReference>
<organism evidence="6 7">
    <name type="scientific">Terribacillus aidingensis</name>
    <dbReference type="NCBI Taxonomy" id="586416"/>
    <lineage>
        <taxon>Bacteria</taxon>
        <taxon>Bacillati</taxon>
        <taxon>Bacillota</taxon>
        <taxon>Bacilli</taxon>
        <taxon>Bacillales</taxon>
        <taxon>Bacillaceae</taxon>
        <taxon>Terribacillus</taxon>
    </lineage>
</organism>
<feature type="domain" description="ATP-dependent RecD2 DNA helicase-like helix-hairpin-helix" evidence="4">
    <location>
        <begin position="149"/>
        <end position="239"/>
    </location>
</feature>
<dbReference type="InterPro" id="IPR050534">
    <property type="entry name" value="Coronavir_polyprotein_1ab"/>
</dbReference>
<reference evidence="7" key="1">
    <citation type="submission" date="2017-09" db="EMBL/GenBank/DDBJ databases">
        <authorList>
            <person name="Varghese N."/>
            <person name="Submissions S."/>
        </authorList>
    </citation>
    <scope>NUCLEOTIDE SEQUENCE [LARGE SCALE GENOMIC DNA]</scope>
    <source>
        <strain evidence="7">CGMCC 1.8913</strain>
    </source>
</reference>
<evidence type="ECO:0000313" key="7">
    <source>
        <dbReference type="Proteomes" id="UP000219356"/>
    </source>
</evidence>
<dbReference type="Pfam" id="PF13604">
    <property type="entry name" value="AAA_30"/>
    <property type="match status" value="1"/>
</dbReference>
<dbReference type="EMBL" id="OBEK01000002">
    <property type="protein sequence ID" value="SNZ09980.1"/>
    <property type="molecule type" value="Genomic_DNA"/>
</dbReference>
<dbReference type="InterPro" id="IPR029493">
    <property type="entry name" value="RecD2-like_HHH"/>
</dbReference>
<dbReference type="Gene3D" id="2.30.30.940">
    <property type="match status" value="1"/>
</dbReference>
<dbReference type="Pfam" id="PF18335">
    <property type="entry name" value="SH3_13"/>
    <property type="match status" value="1"/>
</dbReference>
<dbReference type="GO" id="GO:0005524">
    <property type="term" value="F:ATP binding"/>
    <property type="evidence" value="ECO:0007669"/>
    <property type="project" value="UniProtKB-KW"/>
</dbReference>
<proteinExistence type="predicted"/>
<feature type="domain" description="ATP-dependent RecD2 DNA helicase SH3" evidence="5">
    <location>
        <begin position="558"/>
        <end position="632"/>
    </location>
</feature>
<dbReference type="SUPFAM" id="SSF52540">
    <property type="entry name" value="P-loop containing nucleoside triphosphate hydrolases"/>
    <property type="match status" value="2"/>
</dbReference>
<keyword evidence="6" id="KW-0378">Hydrolase</keyword>
<evidence type="ECO:0000259" key="4">
    <source>
        <dbReference type="Pfam" id="PF14490"/>
    </source>
</evidence>
<accession>A0A285NKF5</accession>
<dbReference type="InterPro" id="IPR027417">
    <property type="entry name" value="P-loop_NTPase"/>
</dbReference>
<feature type="domain" description="UvrD-like helicase C-terminal" evidence="3">
    <location>
        <begin position="649"/>
        <end position="697"/>
    </location>
</feature>
<gene>
    <name evidence="6" type="ORF">SAMN05421503_1448</name>
</gene>
<dbReference type="AlphaFoldDB" id="A0A285NKF5"/>
<evidence type="ECO:0000256" key="2">
    <source>
        <dbReference type="ARBA" id="ARBA00022840"/>
    </source>
</evidence>
<evidence type="ECO:0000259" key="5">
    <source>
        <dbReference type="Pfam" id="PF18335"/>
    </source>
</evidence>
<dbReference type="Proteomes" id="UP000219356">
    <property type="component" value="Unassembled WGS sequence"/>
</dbReference>
<dbReference type="Gene3D" id="3.40.50.300">
    <property type="entry name" value="P-loop containing nucleotide triphosphate hydrolases"/>
    <property type="match status" value="2"/>
</dbReference>
<evidence type="ECO:0000259" key="3">
    <source>
        <dbReference type="Pfam" id="PF13538"/>
    </source>
</evidence>
<keyword evidence="2" id="KW-0067">ATP-binding</keyword>
<dbReference type="PANTHER" id="PTHR43788:SF6">
    <property type="entry name" value="DNA HELICASE B"/>
    <property type="match status" value="1"/>
</dbReference>
<sequence length="732" mass="82729">MENNSFEILVKPVRQVFYDTATGYGVYACDTKEKNKVELNNYGNFTINGNLPFRLNLYKEYKANVKREKGKYGISYKVNSIFEPIPETREGQIEYLRYILTDKQVEEILKVHPSGNILKLIEEDKLDYKNIYGIGVFIYGKIKDRVRESKEYQAAFAFLGKASLPQNLVIKLIKHFKTSAQLISEMKKNPYCITQVNGIGFKTADPVAQSLGVKANDPYRIQAAIEYVVDQESNKGHVYCTIDKAIDEVHALINVNHTSISEQIHNTQGLYVHNDRLALKSLYKAEKTISDKIKQLSSCGSGVLELDVERFLDEEAEQSGIQLSEEQRSFFINMFKYNFQLLVGNAGAGKSMLVSILIKIIETLGKTYSMMSPTAKAAKVLAQYTDRPVTTIHKAIGVGLSPDMEEAQQVNSEFVIVEETSMLDSVLCAKLLSKCVNPNVRILFIGDNAQIPSVGAGNILHDLINSDIPKTILTQVFRQKEGGILDIATRTRKQERFLDNSDKGIIEFGNNCTIACVPQEKMEDGFIYYYKKLLEEYDPEEIMALSPTKKNGFGTVEINKYIQSVVNPESIEKKEITHGQDEVTFRVQDYTMNTTNTYNIEDVQGDLTTIVNGDTGKIIDVNPDKKEIIVDFGSSEIPLEAHQLKQLMHSWCITLHKSQGSGSPAVIMLIDKSHKFSLNTNLLYTGITRAKEKLIIITQAETYNYALKKMTNLQRNTFLRDMLEEQEQGFSF</sequence>
<dbReference type="PANTHER" id="PTHR43788">
    <property type="entry name" value="DNA2/NAM7 HELICASE FAMILY MEMBER"/>
    <property type="match status" value="1"/>
</dbReference>
<dbReference type="CDD" id="cd18809">
    <property type="entry name" value="SF1_C_RecD"/>
    <property type="match status" value="1"/>
</dbReference>
<dbReference type="RefSeq" id="WP_097040712.1">
    <property type="nucleotide sequence ID" value="NZ_OBEK01000002.1"/>
</dbReference>